<reference evidence="3 4" key="1">
    <citation type="submission" date="2009-08" db="EMBL/GenBank/DDBJ databases">
        <title>The Genome Sequence of Spizellomyces punctatus strain DAOM BR117.</title>
        <authorList>
            <consortium name="The Broad Institute Genome Sequencing Platform"/>
            <person name="Russ C."/>
            <person name="Cuomo C."/>
            <person name="Shea T."/>
            <person name="Young S.K."/>
            <person name="Zeng Q."/>
            <person name="Koehrsen M."/>
            <person name="Haas B."/>
            <person name="Borodovsky M."/>
            <person name="Guigo R."/>
            <person name="Alvarado L."/>
            <person name="Berlin A."/>
            <person name="Bochicchio J."/>
            <person name="Borenstein D."/>
            <person name="Chapman S."/>
            <person name="Chen Z."/>
            <person name="Engels R."/>
            <person name="Freedman E."/>
            <person name="Gellesch M."/>
            <person name="Goldberg J."/>
            <person name="Griggs A."/>
            <person name="Gujja S."/>
            <person name="Heiman D."/>
            <person name="Hepburn T."/>
            <person name="Howarth C."/>
            <person name="Jen D."/>
            <person name="Larson L."/>
            <person name="Lewis B."/>
            <person name="Mehta T."/>
            <person name="Park D."/>
            <person name="Pearson M."/>
            <person name="Roberts A."/>
            <person name="Saif S."/>
            <person name="Shenoy N."/>
            <person name="Sisk P."/>
            <person name="Stolte C."/>
            <person name="Sykes S."/>
            <person name="Thomson T."/>
            <person name="Walk T."/>
            <person name="White J."/>
            <person name="Yandava C."/>
            <person name="Burger G."/>
            <person name="Gray M.W."/>
            <person name="Holland P.W.H."/>
            <person name="King N."/>
            <person name="Lang F.B.F."/>
            <person name="Roger A.J."/>
            <person name="Ruiz-Trillo I."/>
            <person name="Lander E."/>
            <person name="Nusbaum C."/>
        </authorList>
    </citation>
    <scope>NUCLEOTIDE SEQUENCE [LARGE SCALE GENOMIC DNA]</scope>
    <source>
        <strain evidence="3 4">DAOM BR117</strain>
    </source>
</reference>
<dbReference type="eggNOG" id="ENOG502T0XT">
    <property type="taxonomic scope" value="Eukaryota"/>
</dbReference>
<dbReference type="InParanoid" id="A0A0L0H718"/>
<feature type="compositionally biased region" description="Low complexity" evidence="2">
    <location>
        <begin position="214"/>
        <end position="225"/>
    </location>
</feature>
<name>A0A0L0H718_SPIPD</name>
<feature type="coiled-coil region" evidence="1">
    <location>
        <begin position="84"/>
        <end position="118"/>
    </location>
</feature>
<keyword evidence="1" id="KW-0175">Coiled coil</keyword>
<sequence length="366" mass="40499">MSPKVVQPGSPTKAPAAKPIGLAAELAQVKNHISELRANIESLEKVFRENVSIRRAQFQPYAVFSSEIPASSLSGEEEYAKEMIARAKDELLRRSGQKKKMEEQQANQKLDYEELLRNKTAETRRKFRQKESLLAAGPKFLNHFSSTNGDILHVHILAERLYVAFAANNYLEFWELPSTGEQPILRDIIRLSSLDIVTTVSDLFIEDATPIPETSASPTATAMSSVQHSRRPSIGRRPSVTGRRPTITSFAEIPEDTIIEDAQSIPPPRQSGSLWGETSGGGRKRMSSRTHRVIGNVPEEESAESVAEASGTEREEPIMVVAPSEEDDANLGWGLASRLLSHGIGRQMLCHTRTRLPKHDCSPSTL</sequence>
<dbReference type="AlphaFoldDB" id="A0A0L0H718"/>
<proteinExistence type="predicted"/>
<evidence type="ECO:0000256" key="1">
    <source>
        <dbReference type="SAM" id="Coils"/>
    </source>
</evidence>
<protein>
    <submittedName>
        <fullName evidence="3">Uncharacterized protein</fullName>
    </submittedName>
</protein>
<feature type="region of interest" description="Disordered" evidence="2">
    <location>
        <begin position="262"/>
        <end position="288"/>
    </location>
</feature>
<dbReference type="VEuPathDB" id="FungiDB:SPPG_07244"/>
<feature type="region of interest" description="Disordered" evidence="2">
    <location>
        <begin position="296"/>
        <end position="315"/>
    </location>
</feature>
<dbReference type="EMBL" id="KQ257464">
    <property type="protein sequence ID" value="KNC97315.1"/>
    <property type="molecule type" value="Genomic_DNA"/>
</dbReference>
<keyword evidence="4" id="KW-1185">Reference proteome</keyword>
<feature type="region of interest" description="Disordered" evidence="2">
    <location>
        <begin position="214"/>
        <end position="243"/>
    </location>
</feature>
<dbReference type="Proteomes" id="UP000053201">
    <property type="component" value="Unassembled WGS sequence"/>
</dbReference>
<dbReference type="RefSeq" id="XP_016605355.1">
    <property type="nucleotide sequence ID" value="XM_016755408.1"/>
</dbReference>
<evidence type="ECO:0000256" key="2">
    <source>
        <dbReference type="SAM" id="MobiDB-lite"/>
    </source>
</evidence>
<dbReference type="GeneID" id="27690472"/>
<organism evidence="3 4">
    <name type="scientific">Spizellomyces punctatus (strain DAOM BR117)</name>
    <dbReference type="NCBI Taxonomy" id="645134"/>
    <lineage>
        <taxon>Eukaryota</taxon>
        <taxon>Fungi</taxon>
        <taxon>Fungi incertae sedis</taxon>
        <taxon>Chytridiomycota</taxon>
        <taxon>Chytridiomycota incertae sedis</taxon>
        <taxon>Chytridiomycetes</taxon>
        <taxon>Spizellomycetales</taxon>
        <taxon>Spizellomycetaceae</taxon>
        <taxon>Spizellomyces</taxon>
    </lineage>
</organism>
<evidence type="ECO:0000313" key="3">
    <source>
        <dbReference type="EMBL" id="KNC97315.1"/>
    </source>
</evidence>
<gene>
    <name evidence="3" type="ORF">SPPG_07244</name>
</gene>
<evidence type="ECO:0000313" key="4">
    <source>
        <dbReference type="Proteomes" id="UP000053201"/>
    </source>
</evidence>
<accession>A0A0L0H718</accession>
<dbReference type="OrthoDB" id="2101693at2759"/>